<evidence type="ECO:0000313" key="2">
    <source>
        <dbReference type="Proteomes" id="UP000242502"/>
    </source>
</evidence>
<gene>
    <name evidence="1" type="ORF">AB835_10820</name>
</gene>
<organism evidence="1 2">
    <name type="scientific">Candidatus Endobugula sertula</name>
    <name type="common">Bugula neritina bacterial symbiont</name>
    <dbReference type="NCBI Taxonomy" id="62101"/>
    <lineage>
        <taxon>Bacteria</taxon>
        <taxon>Pseudomonadati</taxon>
        <taxon>Pseudomonadota</taxon>
        <taxon>Gammaproteobacteria</taxon>
        <taxon>Cellvibrionales</taxon>
        <taxon>Cellvibrionaceae</taxon>
        <taxon>Candidatus Endobugula</taxon>
    </lineage>
</organism>
<dbReference type="EMBL" id="MDLC01000041">
    <property type="protein sequence ID" value="ODS23036.1"/>
    <property type="molecule type" value="Genomic_DNA"/>
</dbReference>
<sequence length="133" mass="14860">MAIKQPPVCVWFGCRWRGISPSPASGEAATRFWHEVPQPNGMQRETRRVSLAKMVLRITAAHILQSFKKREEAITLLPALCVGSSSGLSVWERLVSRDCVIRGAISGQMPCGETYAFLPVFIVGFPRFGERWV</sequence>
<evidence type="ECO:0000313" key="1">
    <source>
        <dbReference type="EMBL" id="ODS23036.1"/>
    </source>
</evidence>
<reference evidence="1 2" key="1">
    <citation type="journal article" date="2016" name="Appl. Environ. Microbiol.">
        <title>Lack of Overt Genome Reduction in the Bryostatin-Producing Bryozoan Symbiont "Candidatus Endobugula sertula".</title>
        <authorList>
            <person name="Miller I.J."/>
            <person name="Vanee N."/>
            <person name="Fong S.S."/>
            <person name="Lim-Fong G.E."/>
            <person name="Kwan J.C."/>
        </authorList>
    </citation>
    <scope>NUCLEOTIDE SEQUENCE [LARGE SCALE GENOMIC DNA]</scope>
    <source>
        <strain evidence="1">AB1-4</strain>
    </source>
</reference>
<dbReference type="Proteomes" id="UP000242502">
    <property type="component" value="Unassembled WGS sequence"/>
</dbReference>
<proteinExistence type="predicted"/>
<protein>
    <submittedName>
        <fullName evidence="1">Uncharacterized protein</fullName>
    </submittedName>
</protein>
<comment type="caution">
    <text evidence="1">The sequence shown here is derived from an EMBL/GenBank/DDBJ whole genome shotgun (WGS) entry which is preliminary data.</text>
</comment>
<name>A0A1D2QN72_9GAMM</name>
<accession>A0A1D2QN72</accession>
<dbReference type="AlphaFoldDB" id="A0A1D2QN72"/>